<name>A0AAE0BN47_9CHLO</name>
<dbReference type="InterPro" id="IPR053250">
    <property type="entry name" value="Glycosyltransferase_77"/>
</dbReference>
<gene>
    <name evidence="2" type="ORF">CYMTET_50993</name>
</gene>
<dbReference type="GO" id="GO:0052636">
    <property type="term" value="F:arabinosyltransferase activity"/>
    <property type="evidence" value="ECO:0007669"/>
    <property type="project" value="TreeGrafter"/>
</dbReference>
<reference evidence="2 3" key="1">
    <citation type="journal article" date="2015" name="Genome Biol. Evol.">
        <title>Comparative Genomics of a Bacterivorous Green Alga Reveals Evolutionary Causalities and Consequences of Phago-Mixotrophic Mode of Nutrition.</title>
        <authorList>
            <person name="Burns J.A."/>
            <person name="Paasch A."/>
            <person name="Narechania A."/>
            <person name="Kim E."/>
        </authorList>
    </citation>
    <scope>NUCLEOTIDE SEQUENCE [LARGE SCALE GENOMIC DNA]</scope>
    <source>
        <strain evidence="2 3">PLY_AMNH</strain>
    </source>
</reference>
<evidence type="ECO:0000313" key="2">
    <source>
        <dbReference type="EMBL" id="KAK3239054.1"/>
    </source>
</evidence>
<comment type="caution">
    <text evidence="2">The sequence shown here is derived from an EMBL/GenBank/DDBJ whole genome shotgun (WGS) entry which is preliminary data.</text>
</comment>
<keyword evidence="3" id="KW-1185">Reference proteome</keyword>
<accession>A0AAE0BN47</accession>
<feature type="domain" description="Nucleotide-diphospho-sugar transferase" evidence="1">
    <location>
        <begin position="58"/>
        <end position="224"/>
    </location>
</feature>
<dbReference type="PANTHER" id="PTHR46936:SF1">
    <property type="entry name" value="ARABINOSYLTRANSFERASE XEG113"/>
    <property type="match status" value="1"/>
</dbReference>
<organism evidence="2 3">
    <name type="scientific">Cymbomonas tetramitiformis</name>
    <dbReference type="NCBI Taxonomy" id="36881"/>
    <lineage>
        <taxon>Eukaryota</taxon>
        <taxon>Viridiplantae</taxon>
        <taxon>Chlorophyta</taxon>
        <taxon>Pyramimonadophyceae</taxon>
        <taxon>Pyramimonadales</taxon>
        <taxon>Pyramimonadaceae</taxon>
        <taxon>Cymbomonas</taxon>
    </lineage>
</organism>
<dbReference type="GO" id="GO:0005794">
    <property type="term" value="C:Golgi apparatus"/>
    <property type="evidence" value="ECO:0007669"/>
    <property type="project" value="TreeGrafter"/>
</dbReference>
<dbReference type="EMBL" id="LGRX02034038">
    <property type="protein sequence ID" value="KAK3239054.1"/>
    <property type="molecule type" value="Genomic_DNA"/>
</dbReference>
<dbReference type="InterPro" id="IPR005069">
    <property type="entry name" value="Nucl-diP-sugar_transferase"/>
</dbReference>
<evidence type="ECO:0000313" key="3">
    <source>
        <dbReference type="Proteomes" id="UP001190700"/>
    </source>
</evidence>
<protein>
    <recommendedName>
        <fullName evidence="1">Nucleotide-diphospho-sugar transferase domain-containing protein</fullName>
    </recommendedName>
</protein>
<proteinExistence type="predicted"/>
<dbReference type="PANTHER" id="PTHR46936">
    <property type="entry name" value="ARABINOSYLTRANSFERASE XEG113"/>
    <property type="match status" value="1"/>
</dbReference>
<evidence type="ECO:0000259" key="1">
    <source>
        <dbReference type="Pfam" id="PF03407"/>
    </source>
</evidence>
<dbReference type="AlphaFoldDB" id="A0AAE0BN47"/>
<sequence length="571" mass="65689">MGQLLGPQVALPAFAPPVGPLLNPSRFARPSFMADCTTSFLPALSKLVVSTCGVIGHEHNTGMLFMRSRNATIELTKEWQVRALETRDGHDQTEFNRILKGLYFPGVPGKNPTYSYMPWPYMPIYLDKPEAGPRWTSRDDMRHIPHNGQLKPHSNLTDEIWHTIRSHKENHIRDAYWMWHGRLKVGNLPMAEFLNGHMFFTRRVQEYSGVKPIAVHLTYQFGDTADYVYGKRQRLRELGMWLMEEDKYFTEGSFLSIVDDHEGIDPIIEPYAKIASFCKESDSVKDKCWHPQELSAADKSARSISDRDPASLMDPCKPHLEVQGWMRGVLRNALVLHKKTSRTFILPQFQCYCERHWWMLEDGRIPAGAKQMPMPYKCPMDHIFEPAEWYNHKVDFREPAFLKDARVPEEIRSSKLRVLLELPPGREPVISADVVNLANQSTFEQIMDAIDKHQAQHGHRRIVEMKAVHLRDHVSTCISTTQREVDHFNMMCTQILDGRLVEFCSRDRNYLIGEVGPPLEAQGKDSKEGMNCSYPGKWPVTSNPVMWNKHITAENRQAWIGPLLKFCPSAS</sequence>
<dbReference type="GO" id="GO:0052325">
    <property type="term" value="P:cell wall pectin biosynthetic process"/>
    <property type="evidence" value="ECO:0007669"/>
    <property type="project" value="TreeGrafter"/>
</dbReference>
<dbReference type="Proteomes" id="UP001190700">
    <property type="component" value="Unassembled WGS sequence"/>
</dbReference>
<dbReference type="Pfam" id="PF03407">
    <property type="entry name" value="Nucleotid_trans"/>
    <property type="match status" value="1"/>
</dbReference>